<dbReference type="InterPro" id="IPR014133">
    <property type="entry name" value="Cry_DASH"/>
</dbReference>
<dbReference type="GO" id="GO:0003913">
    <property type="term" value="F:DNA photolyase activity"/>
    <property type="evidence" value="ECO:0007669"/>
    <property type="project" value="InterPro"/>
</dbReference>
<dbReference type="NCBIfam" id="TIGR02765">
    <property type="entry name" value="crypto_DASH"/>
    <property type="match status" value="1"/>
</dbReference>
<keyword evidence="10" id="KW-1185">Reference proteome</keyword>
<evidence type="ECO:0000256" key="3">
    <source>
        <dbReference type="ARBA" id="ARBA00022630"/>
    </source>
</evidence>
<keyword evidence="4 6" id="KW-0274">FAD</keyword>
<evidence type="ECO:0000256" key="4">
    <source>
        <dbReference type="ARBA" id="ARBA00022827"/>
    </source>
</evidence>
<dbReference type="InterPro" id="IPR036155">
    <property type="entry name" value="Crypto/Photolyase_N_sf"/>
</dbReference>
<dbReference type="PANTHER" id="PTHR11455:SF22">
    <property type="entry name" value="CRYPTOCHROME DASH"/>
    <property type="match status" value="1"/>
</dbReference>
<dbReference type="InterPro" id="IPR006050">
    <property type="entry name" value="DNA_photolyase_N"/>
</dbReference>
<keyword evidence="9" id="KW-0456">Lyase</keyword>
<comment type="similarity">
    <text evidence="1 7">Belongs to the DNA photolyase class-1 family.</text>
</comment>
<evidence type="ECO:0000256" key="5">
    <source>
        <dbReference type="ARBA" id="ARBA00022991"/>
    </source>
</evidence>
<evidence type="ECO:0000256" key="2">
    <source>
        <dbReference type="ARBA" id="ARBA00017881"/>
    </source>
</evidence>
<dbReference type="InterPro" id="IPR014729">
    <property type="entry name" value="Rossmann-like_a/b/a_fold"/>
</dbReference>
<dbReference type="AlphaFoldDB" id="A0A317CTJ5"/>
<accession>A0A317CTJ5</accession>
<proteinExistence type="inferred from homology"/>
<keyword evidence="5 7" id="KW-0157">Chromophore</keyword>
<reference evidence="9 10" key="1">
    <citation type="submission" date="2018-05" db="EMBL/GenBank/DDBJ databases">
        <title>Leucothrix arctica sp. nov., isolated from Arctic seawater.</title>
        <authorList>
            <person name="Choi A."/>
            <person name="Baek K."/>
        </authorList>
    </citation>
    <scope>NUCLEOTIDE SEQUENCE [LARGE SCALE GENOMIC DNA]</scope>
    <source>
        <strain evidence="9 10">IMCC9719</strain>
    </source>
</reference>
<dbReference type="PRINTS" id="PR00147">
    <property type="entry name" value="DNAPHOTLYASE"/>
</dbReference>
<evidence type="ECO:0000256" key="1">
    <source>
        <dbReference type="ARBA" id="ARBA00005862"/>
    </source>
</evidence>
<dbReference type="InterPro" id="IPR036134">
    <property type="entry name" value="Crypto/Photolyase_FAD-like_sf"/>
</dbReference>
<protein>
    <recommendedName>
        <fullName evidence="2 7">Cryptochrome DASH</fullName>
    </recommendedName>
</protein>
<evidence type="ECO:0000313" key="10">
    <source>
        <dbReference type="Proteomes" id="UP000245506"/>
    </source>
</evidence>
<dbReference type="PANTHER" id="PTHR11455">
    <property type="entry name" value="CRYPTOCHROME"/>
    <property type="match status" value="1"/>
</dbReference>
<dbReference type="GO" id="GO:0000719">
    <property type="term" value="P:photoreactive repair"/>
    <property type="evidence" value="ECO:0007669"/>
    <property type="project" value="TreeGrafter"/>
</dbReference>
<gene>
    <name evidence="9" type="ORF">DKT75_00745</name>
</gene>
<feature type="binding site" evidence="6">
    <location>
        <position position="231"/>
    </location>
    <ligand>
        <name>FAD</name>
        <dbReference type="ChEBI" id="CHEBI:57692"/>
    </ligand>
</feature>
<dbReference type="EMBL" id="QGKL01000004">
    <property type="protein sequence ID" value="PWQ99632.1"/>
    <property type="molecule type" value="Genomic_DNA"/>
</dbReference>
<keyword evidence="3 6" id="KW-0285">Flavoprotein</keyword>
<comment type="function">
    <text evidence="7">May have a photoreceptor function.</text>
</comment>
<evidence type="ECO:0000259" key="8">
    <source>
        <dbReference type="PROSITE" id="PS51645"/>
    </source>
</evidence>
<dbReference type="GO" id="GO:0003677">
    <property type="term" value="F:DNA binding"/>
    <property type="evidence" value="ECO:0007669"/>
    <property type="project" value="TreeGrafter"/>
</dbReference>
<dbReference type="InterPro" id="IPR002081">
    <property type="entry name" value="Cryptochrome/DNA_photolyase_1"/>
</dbReference>
<dbReference type="RefSeq" id="WP_109821527.1">
    <property type="nucleotide sequence ID" value="NZ_QGKL01000004.1"/>
</dbReference>
<dbReference type="Proteomes" id="UP000245506">
    <property type="component" value="Unassembled WGS sequence"/>
</dbReference>
<dbReference type="Gene3D" id="3.40.50.620">
    <property type="entry name" value="HUPs"/>
    <property type="match status" value="1"/>
</dbReference>
<feature type="binding site" evidence="6">
    <location>
        <begin position="243"/>
        <end position="248"/>
    </location>
    <ligand>
        <name>FAD</name>
        <dbReference type="ChEBI" id="CHEBI:57692"/>
    </ligand>
</feature>
<name>A0A317CTJ5_9GAMM</name>
<feature type="domain" description="Photolyase/cryptochrome alpha/beta" evidence="8">
    <location>
        <begin position="4"/>
        <end position="136"/>
    </location>
</feature>
<feature type="binding site" evidence="6">
    <location>
        <begin position="381"/>
        <end position="383"/>
    </location>
    <ligand>
        <name>FAD</name>
        <dbReference type="ChEBI" id="CHEBI:57692"/>
    </ligand>
</feature>
<evidence type="ECO:0000256" key="6">
    <source>
        <dbReference type="PIRSR" id="PIRSR602081-1"/>
    </source>
</evidence>
<comment type="cofactor">
    <cofactor evidence="6 7">
        <name>FAD</name>
        <dbReference type="ChEBI" id="CHEBI:57692"/>
    </cofactor>
    <text evidence="6 7">Binds 1 FAD per subunit.</text>
</comment>
<dbReference type="Pfam" id="PF03441">
    <property type="entry name" value="FAD_binding_7"/>
    <property type="match status" value="1"/>
</dbReference>
<dbReference type="InterPro" id="IPR005101">
    <property type="entry name" value="Cryptochr/Photolyase_FAD-bd"/>
</dbReference>
<dbReference type="OrthoDB" id="9772484at2"/>
<comment type="caution">
    <text evidence="9">The sequence shown here is derived from an EMBL/GenBank/DDBJ whole genome shotgun (WGS) entry which is preliminary data.</text>
</comment>
<dbReference type="SUPFAM" id="SSF52425">
    <property type="entry name" value="Cryptochrome/photolyase, N-terminal domain"/>
    <property type="match status" value="1"/>
</dbReference>
<dbReference type="Gene3D" id="1.25.40.80">
    <property type="match status" value="1"/>
</dbReference>
<comment type="cofactor">
    <cofactor evidence="7">
        <name>(6R)-5,10-methylene-5,6,7,8-tetrahydrofolate</name>
        <dbReference type="ChEBI" id="CHEBI:15636"/>
    </cofactor>
    <text evidence="7">Binds 1 5,10-methenyltetrahydrofolate (MTHF) per subunit.</text>
</comment>
<dbReference type="Gene3D" id="1.10.579.10">
    <property type="entry name" value="DNA Cyclobutane Dipyrimidine Photolyase, subunit A, domain 3"/>
    <property type="match status" value="1"/>
</dbReference>
<organism evidence="9 10">
    <name type="scientific">Leucothrix arctica</name>
    <dbReference type="NCBI Taxonomy" id="1481894"/>
    <lineage>
        <taxon>Bacteria</taxon>
        <taxon>Pseudomonadati</taxon>
        <taxon>Pseudomonadota</taxon>
        <taxon>Gammaproteobacteria</taxon>
        <taxon>Thiotrichales</taxon>
        <taxon>Thiotrichaceae</taxon>
        <taxon>Leucothrix</taxon>
    </lineage>
</organism>
<dbReference type="PROSITE" id="PS51645">
    <property type="entry name" value="PHR_CRY_ALPHA_BETA"/>
    <property type="match status" value="1"/>
</dbReference>
<dbReference type="Pfam" id="PF00875">
    <property type="entry name" value="DNA_photolyase"/>
    <property type="match status" value="1"/>
</dbReference>
<evidence type="ECO:0000256" key="7">
    <source>
        <dbReference type="RuleBase" id="RU367151"/>
    </source>
</evidence>
<dbReference type="GO" id="GO:0071949">
    <property type="term" value="F:FAD binding"/>
    <property type="evidence" value="ECO:0007669"/>
    <property type="project" value="TreeGrafter"/>
</dbReference>
<evidence type="ECO:0000313" key="9">
    <source>
        <dbReference type="EMBL" id="PWQ99632.1"/>
    </source>
</evidence>
<sequence>MTKRVGLYWFTNDLRLHDQPALFHASKVVDELVCYSDMGSVWSQANGDMSDDFGEQRRRFLEEALADLASQLAMLNQKLWVSKRNCLNVLVELVKTQAVTDVFRSEHVGWYENQCWQRLQTQFPQLQLHTIATHTLFDQDNLPFTISEMPTGFNGVRRKLEKPKAHQPIERVIQLPPLPVSIATLFSVAGLEVALKSASTISTHEDEFSGGESVGLAHLTSYLESGCASSYKQTRNALDGWQTSCKFSSWLALGCLSVRTVVADLKAYEAEHGANDSTYWIYVELLWREYFQWYGHRHGTKLYSQGGQADKLLTHRHNPNRIQQWIMGETAFPLVNACMTELRLTGFLSNRGRQIVASCLVNELEQDWRFGAAYFEQVLIDFDLATNWGNWQYIAGAGPASVAKKHFNLEKQAMQFDPKFTYTNKWLVRRDSA</sequence>
<dbReference type="SUPFAM" id="SSF48173">
    <property type="entry name" value="Cryptochrome/photolyase FAD-binding domain"/>
    <property type="match status" value="1"/>
</dbReference>